<feature type="transmembrane region" description="Helical" evidence="7">
    <location>
        <begin position="765"/>
        <end position="783"/>
    </location>
</feature>
<feature type="transmembrane region" description="Helical" evidence="7">
    <location>
        <begin position="691"/>
        <end position="711"/>
    </location>
</feature>
<evidence type="ECO:0000256" key="4">
    <source>
        <dbReference type="ARBA" id="ARBA00022692"/>
    </source>
</evidence>
<dbReference type="GO" id="GO:0022857">
    <property type="term" value="F:transmembrane transporter activity"/>
    <property type="evidence" value="ECO:0007669"/>
    <property type="project" value="InterPro"/>
</dbReference>
<evidence type="ECO:0000256" key="1">
    <source>
        <dbReference type="ARBA" id="ARBA00004651"/>
    </source>
</evidence>
<feature type="transmembrane region" description="Helical" evidence="7">
    <location>
        <begin position="258"/>
        <end position="277"/>
    </location>
</feature>
<evidence type="ECO:0000259" key="8">
    <source>
        <dbReference type="PROSITE" id="PS50156"/>
    </source>
</evidence>
<feature type="transmembrane region" description="Helical" evidence="7">
    <location>
        <begin position="717"/>
        <end position="738"/>
    </location>
</feature>
<dbReference type="OrthoDB" id="5429313at2"/>
<dbReference type="InterPro" id="IPR050545">
    <property type="entry name" value="Mycobact_MmpL"/>
</dbReference>
<feature type="transmembrane region" description="Helical" evidence="7">
    <location>
        <begin position="789"/>
        <end position="817"/>
    </location>
</feature>
<evidence type="ECO:0000256" key="2">
    <source>
        <dbReference type="ARBA" id="ARBA00010157"/>
    </source>
</evidence>
<dbReference type="Proteomes" id="UP000290870">
    <property type="component" value="Unassembled WGS sequence"/>
</dbReference>
<sequence>MIKKIYDALILKYPLAVLFAVLVFVSSLGYYSSKLEIDASAETLLLEDDKDLAFFREVNKTYDNSNFLVVTFSPKEELLSKKSLETLKNISDDFLKVKNIESITSILNVPLLQSPIRPISDLVAGVDSLQTKEFDKNLVKNELLNSPLYSNSLVSSDFKTTAIILNLKTDTKYFELLEKRNALLSKEKNDTISKEEKDELKKTIIEFKNYRDYLRIEEAKEIEQIREIINSYENEAKIFLGGVNMIASDIIGYVKNDLIIYGTSLLLILIFILWYIFRHIRWIILPLFICLISVISTAGVLGLFAWEVTVISSNFIALQLIITISIVLHLIVRYRELNVKYKNASQYKLIINTILSKINPSFFAIITTISGFGSLVLSNIEPVINLGLMMSTGIAISLFLAFITFPAILILMDKKDEHEQKNIRFSFIQKCSDVVEHKTKTIIIVTTLVILFSLSGALKLVVENSFISYFKETTDIYKGMKVIDENLGGTTPLDIIIKFKNEPKAQIVQTSNDEFDDFENEFAQSANDEQYWFSQDKMDTITAIHEYLETIPEIGKVQSLATLLKIGESLNNGRKLDGITLALLYNQMPSNYKSLILSPFINIEKNEARITMRILDSNPDLRRNDLISKINSDLKEIIKNKETTYQLSNLMILYNNMLQSLFDSQIATLGFVVIILFIMFLILFRSIKVSLIALIANIIPISVIFGIMGWLNIPLDIMTITIAAIAIGIGVDDTIHFIHRFKEEFKIDHNYVNAMRRSHETIGYAMYYTSLVIIMGFSILVLSNLIPTIYFGLLTVVTMFTVLIADLLLLPKLLLIFKPYEKLKENK</sequence>
<proteinExistence type="inferred from homology"/>
<evidence type="ECO:0000256" key="6">
    <source>
        <dbReference type="ARBA" id="ARBA00023136"/>
    </source>
</evidence>
<keyword evidence="5 7" id="KW-1133">Transmembrane helix</keyword>
<dbReference type="InterPro" id="IPR004869">
    <property type="entry name" value="MMPL_dom"/>
</dbReference>
<feature type="transmembrane region" description="Helical" evidence="7">
    <location>
        <begin position="12"/>
        <end position="31"/>
    </location>
</feature>
<dbReference type="Gene3D" id="1.20.1640.10">
    <property type="entry name" value="Multidrug efflux transporter AcrB transmembrane domain"/>
    <property type="match status" value="2"/>
</dbReference>
<feature type="domain" description="SSD" evidence="8">
    <location>
        <begin position="689"/>
        <end position="816"/>
    </location>
</feature>
<keyword evidence="6 7" id="KW-0472">Membrane</keyword>
<comment type="similarity">
    <text evidence="2">Belongs to the resistance-nodulation-cell division (RND) (TC 2.A.6) family. MmpL subfamily.</text>
</comment>
<protein>
    <recommendedName>
        <fullName evidence="8">SSD domain-containing protein</fullName>
    </recommendedName>
</protein>
<dbReference type="RefSeq" id="WP_128986676.1">
    <property type="nucleotide sequence ID" value="NZ_PDJZ01000007.1"/>
</dbReference>
<feature type="transmembrane region" description="Helical" evidence="7">
    <location>
        <begin position="442"/>
        <end position="462"/>
    </location>
</feature>
<gene>
    <name evidence="9" type="ORF">CRU90_07545</name>
</gene>
<dbReference type="SUPFAM" id="SSF82866">
    <property type="entry name" value="Multidrug efflux transporter AcrB transmembrane domain"/>
    <property type="match status" value="2"/>
</dbReference>
<organism evidence="9 10">
    <name type="scientific">Arcobacter cloacae</name>
    <dbReference type="NCBI Taxonomy" id="1054034"/>
    <lineage>
        <taxon>Bacteria</taxon>
        <taxon>Pseudomonadati</taxon>
        <taxon>Campylobacterota</taxon>
        <taxon>Epsilonproteobacteria</taxon>
        <taxon>Campylobacterales</taxon>
        <taxon>Arcobacteraceae</taxon>
        <taxon>Arcobacter</taxon>
    </lineage>
</organism>
<keyword evidence="4 7" id="KW-0812">Transmembrane</keyword>
<dbReference type="InterPro" id="IPR000731">
    <property type="entry name" value="SSD"/>
</dbReference>
<evidence type="ECO:0000256" key="5">
    <source>
        <dbReference type="ARBA" id="ARBA00022989"/>
    </source>
</evidence>
<dbReference type="Pfam" id="PF03176">
    <property type="entry name" value="MMPL"/>
    <property type="match status" value="2"/>
</dbReference>
<evidence type="ECO:0000313" key="10">
    <source>
        <dbReference type="Proteomes" id="UP000290870"/>
    </source>
</evidence>
<dbReference type="PROSITE" id="PS50156">
    <property type="entry name" value="SSD"/>
    <property type="match status" value="1"/>
</dbReference>
<comment type="subcellular location">
    <subcellularLocation>
        <location evidence="1">Cell membrane</location>
        <topology evidence="1">Multi-pass membrane protein</topology>
    </subcellularLocation>
</comment>
<evidence type="ECO:0000256" key="3">
    <source>
        <dbReference type="ARBA" id="ARBA00022475"/>
    </source>
</evidence>
<reference evidence="9 10" key="1">
    <citation type="submission" date="2017-10" db="EMBL/GenBank/DDBJ databases">
        <title>Genomics of the genus Arcobacter.</title>
        <authorList>
            <person name="Perez-Cataluna A."/>
            <person name="Figueras M.J."/>
        </authorList>
    </citation>
    <scope>NUCLEOTIDE SEQUENCE [LARGE SCALE GENOMIC DNA]</scope>
    <source>
        <strain evidence="9 10">F26</strain>
    </source>
</reference>
<evidence type="ECO:0000256" key="7">
    <source>
        <dbReference type="SAM" id="Phobius"/>
    </source>
</evidence>
<comment type="caution">
    <text evidence="9">The sequence shown here is derived from an EMBL/GenBank/DDBJ whole genome shotgun (WGS) entry which is preliminary data.</text>
</comment>
<evidence type="ECO:0000313" key="9">
    <source>
        <dbReference type="EMBL" id="RXJ83919.1"/>
    </source>
</evidence>
<feature type="transmembrane region" description="Helical" evidence="7">
    <location>
        <begin position="284"/>
        <end position="305"/>
    </location>
</feature>
<accession>A0A4Q0ZCF2</accession>
<dbReference type="GO" id="GO:0005886">
    <property type="term" value="C:plasma membrane"/>
    <property type="evidence" value="ECO:0007669"/>
    <property type="project" value="UniProtKB-SubCell"/>
</dbReference>
<dbReference type="EMBL" id="PDJZ01000007">
    <property type="protein sequence ID" value="RXJ83919.1"/>
    <property type="molecule type" value="Genomic_DNA"/>
</dbReference>
<feature type="transmembrane region" description="Helical" evidence="7">
    <location>
        <begin position="362"/>
        <end position="380"/>
    </location>
</feature>
<name>A0A4Q0ZCF2_9BACT</name>
<feature type="transmembrane region" description="Helical" evidence="7">
    <location>
        <begin position="311"/>
        <end position="332"/>
    </location>
</feature>
<dbReference type="PANTHER" id="PTHR33406">
    <property type="entry name" value="MEMBRANE PROTEIN MJ1562-RELATED"/>
    <property type="match status" value="1"/>
</dbReference>
<dbReference type="PRINTS" id="PR00702">
    <property type="entry name" value="ACRIFLAVINRP"/>
</dbReference>
<feature type="transmembrane region" description="Helical" evidence="7">
    <location>
        <begin position="386"/>
        <end position="411"/>
    </location>
</feature>
<dbReference type="AlphaFoldDB" id="A0A4Q0ZCF2"/>
<dbReference type="PANTHER" id="PTHR33406:SF6">
    <property type="entry name" value="MEMBRANE PROTEIN YDGH-RELATED"/>
    <property type="match status" value="1"/>
</dbReference>
<keyword evidence="3" id="KW-1003">Cell membrane</keyword>
<dbReference type="InterPro" id="IPR001036">
    <property type="entry name" value="Acrflvin-R"/>
</dbReference>
<feature type="transmembrane region" description="Helical" evidence="7">
    <location>
        <begin position="666"/>
        <end position="684"/>
    </location>
</feature>